<dbReference type="InterPro" id="IPR040921">
    <property type="entry name" value="Peptidase_S66C"/>
</dbReference>
<feature type="active site" description="Charge relay system" evidence="6">
    <location>
        <position position="201"/>
    </location>
</feature>
<evidence type="ECO:0000313" key="9">
    <source>
        <dbReference type="EMBL" id="EPF70060.1"/>
    </source>
</evidence>
<evidence type="ECO:0008006" key="11">
    <source>
        <dbReference type="Google" id="ProtNLM"/>
    </source>
</evidence>
<feature type="active site" description="Charge relay system" evidence="6">
    <location>
        <position position="269"/>
    </location>
</feature>
<keyword evidence="3" id="KW-0645">Protease</keyword>
<dbReference type="Pfam" id="PF02016">
    <property type="entry name" value="Peptidase_S66"/>
    <property type="match status" value="1"/>
</dbReference>
<feature type="domain" description="LD-carboxypeptidase N-terminal" evidence="7">
    <location>
        <begin position="4"/>
        <end position="115"/>
    </location>
</feature>
<dbReference type="GO" id="GO:0006508">
    <property type="term" value="P:proteolysis"/>
    <property type="evidence" value="ECO:0007669"/>
    <property type="project" value="UniProtKB-KW"/>
</dbReference>
<dbReference type="GO" id="GO:0004180">
    <property type="term" value="F:carboxypeptidase activity"/>
    <property type="evidence" value="ECO:0007669"/>
    <property type="project" value="UniProtKB-KW"/>
</dbReference>
<keyword evidence="10" id="KW-1185">Reference proteome</keyword>
<dbReference type="SUPFAM" id="SSF141986">
    <property type="entry name" value="LD-carboxypeptidase A C-terminal domain-like"/>
    <property type="match status" value="1"/>
</dbReference>
<dbReference type="InterPro" id="IPR027478">
    <property type="entry name" value="LdcA_N"/>
</dbReference>
<gene>
    <name evidence="9" type="ORF">F945_03077</name>
</gene>
<evidence type="ECO:0000259" key="7">
    <source>
        <dbReference type="Pfam" id="PF02016"/>
    </source>
</evidence>
<evidence type="ECO:0000256" key="4">
    <source>
        <dbReference type="ARBA" id="ARBA00022801"/>
    </source>
</evidence>
<dbReference type="EMBL" id="ATGI01000038">
    <property type="protein sequence ID" value="EPF70060.1"/>
    <property type="molecule type" value="Genomic_DNA"/>
</dbReference>
<dbReference type="PANTHER" id="PTHR30237:SF2">
    <property type="entry name" value="MUREIN TETRAPEPTIDE CARBOXYPEPTIDASE"/>
    <property type="match status" value="1"/>
</dbReference>
<dbReference type="SUPFAM" id="SSF52317">
    <property type="entry name" value="Class I glutamine amidotransferase-like"/>
    <property type="match status" value="1"/>
</dbReference>
<keyword evidence="4" id="KW-0378">Hydrolase</keyword>
<evidence type="ECO:0000256" key="2">
    <source>
        <dbReference type="ARBA" id="ARBA00022645"/>
    </source>
</evidence>
<dbReference type="InterPro" id="IPR029062">
    <property type="entry name" value="Class_I_gatase-like"/>
</dbReference>
<dbReference type="PIRSF" id="PIRSF028757">
    <property type="entry name" value="LD-carboxypeptidase"/>
    <property type="match status" value="1"/>
</dbReference>
<feature type="active site" description="Nucleophile" evidence="6">
    <location>
        <position position="96"/>
    </location>
</feature>
<dbReference type="InterPro" id="IPR027461">
    <property type="entry name" value="Carboxypeptidase_A_C_sf"/>
</dbReference>
<dbReference type="PATRIC" id="fig|421052.3.peg.3006"/>
<organism evidence="9 10">
    <name type="scientific">Acinetobacter rudis CIP 110305</name>
    <dbReference type="NCBI Taxonomy" id="421052"/>
    <lineage>
        <taxon>Bacteria</taxon>
        <taxon>Pseudomonadati</taxon>
        <taxon>Pseudomonadota</taxon>
        <taxon>Gammaproteobacteria</taxon>
        <taxon>Moraxellales</taxon>
        <taxon>Moraxellaceae</taxon>
        <taxon>Acinetobacter</taxon>
    </lineage>
</organism>
<keyword evidence="5" id="KW-0720">Serine protease</keyword>
<dbReference type="OrthoDB" id="9807329at2"/>
<accession>S3MQ58</accession>
<evidence type="ECO:0000256" key="5">
    <source>
        <dbReference type="ARBA" id="ARBA00022825"/>
    </source>
</evidence>
<dbReference type="STRING" id="632955.GCA_000829675_02428"/>
<dbReference type="AlphaFoldDB" id="S3MQ58"/>
<name>S3MQ58_9GAMM</name>
<comment type="similarity">
    <text evidence="1">Belongs to the peptidase S66 family.</text>
</comment>
<dbReference type="HOGENOM" id="CLU_034346_3_1_6"/>
<protein>
    <recommendedName>
        <fullName evidence="11">Muramoyltetrapeptide carboxypeptidase</fullName>
    </recommendedName>
</protein>
<dbReference type="PANTHER" id="PTHR30237">
    <property type="entry name" value="MURAMOYLTETRAPEPTIDE CARBOXYPEPTIDASE"/>
    <property type="match status" value="1"/>
</dbReference>
<proteinExistence type="inferred from homology"/>
<evidence type="ECO:0000313" key="10">
    <source>
        <dbReference type="Proteomes" id="UP000014568"/>
    </source>
</evidence>
<dbReference type="Proteomes" id="UP000014568">
    <property type="component" value="Unassembled WGS sequence"/>
</dbReference>
<evidence type="ECO:0000256" key="1">
    <source>
        <dbReference type="ARBA" id="ARBA00010233"/>
    </source>
</evidence>
<dbReference type="Gene3D" id="3.40.50.10740">
    <property type="entry name" value="Class I glutamine amidotransferase-like"/>
    <property type="match status" value="1"/>
</dbReference>
<dbReference type="InterPro" id="IPR003507">
    <property type="entry name" value="S66_fam"/>
</dbReference>
<dbReference type="GO" id="GO:0008236">
    <property type="term" value="F:serine-type peptidase activity"/>
    <property type="evidence" value="ECO:0007669"/>
    <property type="project" value="UniProtKB-KW"/>
</dbReference>
<dbReference type="Pfam" id="PF17676">
    <property type="entry name" value="Peptidase_S66C"/>
    <property type="match status" value="1"/>
</dbReference>
<reference evidence="9 10" key="1">
    <citation type="submission" date="2013-06" db="EMBL/GenBank/DDBJ databases">
        <title>The Genome Sequence of Acinetobacter rudis CIP 110305.</title>
        <authorList>
            <consortium name="The Broad Institute Genome Sequencing Platform"/>
            <consortium name="The Broad Institute Genome Sequencing Center for Infectious Disease"/>
            <person name="Cerqueira G."/>
            <person name="Feldgarden M."/>
            <person name="Courvalin P."/>
            <person name="Perichon B."/>
            <person name="Grillot-Courvalin C."/>
            <person name="Clermont D."/>
            <person name="Rocha E."/>
            <person name="Yoon E.-J."/>
            <person name="Nemec A."/>
            <person name="Young S.K."/>
            <person name="Zeng Q."/>
            <person name="Gargeya S."/>
            <person name="Fitzgerald M."/>
            <person name="Abouelleil A."/>
            <person name="Alvarado L."/>
            <person name="Berlin A.M."/>
            <person name="Chapman S.B."/>
            <person name="Dewar J."/>
            <person name="Goldberg J."/>
            <person name="Griggs A."/>
            <person name="Gujja S."/>
            <person name="Hansen M."/>
            <person name="Howarth C."/>
            <person name="Imamovic A."/>
            <person name="Larimer J."/>
            <person name="McCowan C."/>
            <person name="Murphy C."/>
            <person name="Pearson M."/>
            <person name="Priest M."/>
            <person name="Roberts A."/>
            <person name="Saif S."/>
            <person name="Shea T."/>
            <person name="Sykes S."/>
            <person name="Wortman J."/>
            <person name="Nusbaum C."/>
            <person name="Birren B."/>
        </authorList>
    </citation>
    <scope>NUCLEOTIDE SEQUENCE [LARGE SCALE GENOMIC DNA]</scope>
    <source>
        <strain evidence="9 10">CIP 110305</strain>
    </source>
</reference>
<dbReference type="Gene3D" id="3.50.30.60">
    <property type="entry name" value="LD-carboxypeptidase A C-terminal domain-like"/>
    <property type="match status" value="1"/>
</dbReference>
<evidence type="ECO:0000259" key="8">
    <source>
        <dbReference type="Pfam" id="PF17676"/>
    </source>
</evidence>
<dbReference type="InterPro" id="IPR040449">
    <property type="entry name" value="Peptidase_S66_N"/>
</dbReference>
<dbReference type="RefSeq" id="WP_016657446.1">
    <property type="nucleotide sequence ID" value="NZ_KE340355.1"/>
</dbReference>
<dbReference type="CDD" id="cd07025">
    <property type="entry name" value="Peptidase_S66"/>
    <property type="match status" value="1"/>
</dbReference>
<evidence type="ECO:0000256" key="6">
    <source>
        <dbReference type="PIRSR" id="PIRSR028757-1"/>
    </source>
</evidence>
<dbReference type="eggNOG" id="COG1619">
    <property type="taxonomic scope" value="Bacteria"/>
</dbReference>
<sequence length="292" mass="31838">MHFHIVTPSSCIDFEHIQLAQSHLQALGHQVSLAEHIKAQHRYLAGTAIQRVDDLKHAFLDPDIDVIWCGRGGVGAAQLVPYIDDWILNKPLIGYSDSTVLLNLIAQRGGQALHGPVFQETAIKNLTHPEQALSDDAMAAVQIMGDPTSPMHLTLEPMNAIAQNNPTLQANVLGGNLTVLCSIQGTAAALAFKQPSILLLEDVGEAYYHLERCLTQLLQSTDTSQLRAVVLGDFYQCPQKNVPDSLAQIFSEHLDGLGVALYQTSQFGHGLANKPLWIGKTAKIQNSELVYL</sequence>
<comment type="caution">
    <text evidence="9">The sequence shown here is derived from an EMBL/GenBank/DDBJ whole genome shotgun (WGS) entry which is preliminary data.</text>
</comment>
<evidence type="ECO:0000256" key="3">
    <source>
        <dbReference type="ARBA" id="ARBA00022670"/>
    </source>
</evidence>
<keyword evidence="2" id="KW-0121">Carboxypeptidase</keyword>
<feature type="domain" description="LD-carboxypeptidase C-terminal" evidence="8">
    <location>
        <begin position="170"/>
        <end position="284"/>
    </location>
</feature>